<evidence type="ECO:0000256" key="6">
    <source>
        <dbReference type="RuleBase" id="RU363034"/>
    </source>
</evidence>
<dbReference type="Proteomes" id="UP000288716">
    <property type="component" value="Unassembled WGS sequence"/>
</dbReference>
<organism evidence="8 9">
    <name type="scientific">Leptotrombidium deliense</name>
    <dbReference type="NCBI Taxonomy" id="299467"/>
    <lineage>
        <taxon>Eukaryota</taxon>
        <taxon>Metazoa</taxon>
        <taxon>Ecdysozoa</taxon>
        <taxon>Arthropoda</taxon>
        <taxon>Chelicerata</taxon>
        <taxon>Arachnida</taxon>
        <taxon>Acari</taxon>
        <taxon>Acariformes</taxon>
        <taxon>Trombidiformes</taxon>
        <taxon>Prostigmata</taxon>
        <taxon>Anystina</taxon>
        <taxon>Parasitengona</taxon>
        <taxon>Trombiculoidea</taxon>
        <taxon>Trombiculidae</taxon>
        <taxon>Leptotrombidium</taxon>
    </lineage>
</organism>
<dbReference type="InterPro" id="IPR043504">
    <property type="entry name" value="Peptidase_S1_PA_chymotrypsin"/>
</dbReference>
<dbReference type="STRING" id="299467.A0A443S300"/>
<comment type="similarity">
    <text evidence="5">Belongs to the peptidase S1 family. CLIP subfamily.</text>
</comment>
<comment type="caution">
    <text evidence="8">The sequence shown here is derived from an EMBL/GenBank/DDBJ whole genome shotgun (WGS) entry which is preliminary data.</text>
</comment>
<dbReference type="InterPro" id="IPR051487">
    <property type="entry name" value="Ser/Thr_Proteases_Immune/Dev"/>
</dbReference>
<dbReference type="Pfam" id="PF00089">
    <property type="entry name" value="Trypsin"/>
    <property type="match status" value="1"/>
</dbReference>
<dbReference type="Gene3D" id="2.40.10.10">
    <property type="entry name" value="Trypsin-like serine proteases"/>
    <property type="match status" value="1"/>
</dbReference>
<dbReference type="CDD" id="cd00190">
    <property type="entry name" value="Tryp_SPc"/>
    <property type="match status" value="1"/>
</dbReference>
<dbReference type="PROSITE" id="PS00135">
    <property type="entry name" value="TRYPSIN_SER"/>
    <property type="match status" value="1"/>
</dbReference>
<dbReference type="PRINTS" id="PR00722">
    <property type="entry name" value="CHYMOTRYPSIN"/>
</dbReference>
<dbReference type="PANTHER" id="PTHR24256">
    <property type="entry name" value="TRYPTASE-RELATED"/>
    <property type="match status" value="1"/>
</dbReference>
<keyword evidence="1 6" id="KW-0645">Protease</keyword>
<keyword evidence="4" id="KW-1015">Disulfide bond</keyword>
<dbReference type="SUPFAM" id="SSF50494">
    <property type="entry name" value="Trypsin-like serine proteases"/>
    <property type="match status" value="1"/>
</dbReference>
<dbReference type="InterPro" id="IPR009003">
    <property type="entry name" value="Peptidase_S1_PA"/>
</dbReference>
<sequence>KSYAACGGVIWDSKNILSASHCFLQCKGGKTKAAKKVTYCVGEHNTKKKDGEKCFDAAKWINHHGYKPCSKHFKNDITVVKMKKPLKLPGLKKGAGSINSACHPTNSLKPKTVTLSGWGRTSRKSTSGSNVLKTINLPVWTTKKCKKKWPKVDNSQICVGGVANQNSCQGDSGGPIVAMKGGKAYVVGLSSFGPTPCAKKGWPNVFTRIAHFNSWIKQKTR</sequence>
<evidence type="ECO:0000256" key="4">
    <source>
        <dbReference type="ARBA" id="ARBA00023157"/>
    </source>
</evidence>
<proteinExistence type="inferred from homology"/>
<dbReference type="InterPro" id="IPR001254">
    <property type="entry name" value="Trypsin_dom"/>
</dbReference>
<evidence type="ECO:0000313" key="8">
    <source>
        <dbReference type="EMBL" id="RWS21851.1"/>
    </source>
</evidence>
<dbReference type="SMART" id="SM00020">
    <property type="entry name" value="Tryp_SPc"/>
    <property type="match status" value="1"/>
</dbReference>
<evidence type="ECO:0000259" key="7">
    <source>
        <dbReference type="PROSITE" id="PS50240"/>
    </source>
</evidence>
<dbReference type="EMBL" id="NCKV01010565">
    <property type="protein sequence ID" value="RWS21851.1"/>
    <property type="molecule type" value="Genomic_DNA"/>
</dbReference>
<evidence type="ECO:0000256" key="5">
    <source>
        <dbReference type="ARBA" id="ARBA00024195"/>
    </source>
</evidence>
<keyword evidence="9" id="KW-1185">Reference proteome</keyword>
<dbReference type="InterPro" id="IPR033116">
    <property type="entry name" value="TRYPSIN_SER"/>
</dbReference>
<evidence type="ECO:0000256" key="1">
    <source>
        <dbReference type="ARBA" id="ARBA00022670"/>
    </source>
</evidence>
<dbReference type="PROSITE" id="PS00134">
    <property type="entry name" value="TRYPSIN_HIS"/>
    <property type="match status" value="1"/>
</dbReference>
<feature type="non-terminal residue" evidence="8">
    <location>
        <position position="1"/>
    </location>
</feature>
<evidence type="ECO:0000256" key="3">
    <source>
        <dbReference type="ARBA" id="ARBA00022825"/>
    </source>
</evidence>
<feature type="domain" description="Peptidase S1" evidence="7">
    <location>
        <begin position="1"/>
        <end position="221"/>
    </location>
</feature>
<reference evidence="8 9" key="1">
    <citation type="journal article" date="2018" name="Gigascience">
        <title>Genomes of trombidid mites reveal novel predicted allergens and laterally-transferred genes associated with secondary metabolism.</title>
        <authorList>
            <person name="Dong X."/>
            <person name="Chaisiri K."/>
            <person name="Xia D."/>
            <person name="Armstrong S.D."/>
            <person name="Fang Y."/>
            <person name="Donnelly M.J."/>
            <person name="Kadowaki T."/>
            <person name="McGarry J.W."/>
            <person name="Darby A.C."/>
            <person name="Makepeace B.L."/>
        </authorList>
    </citation>
    <scope>NUCLEOTIDE SEQUENCE [LARGE SCALE GENOMIC DNA]</scope>
    <source>
        <strain evidence="8">UoL-UT</strain>
    </source>
</reference>
<evidence type="ECO:0000313" key="9">
    <source>
        <dbReference type="Proteomes" id="UP000288716"/>
    </source>
</evidence>
<dbReference type="VEuPathDB" id="VectorBase:LDEU010189"/>
<evidence type="ECO:0000256" key="2">
    <source>
        <dbReference type="ARBA" id="ARBA00022801"/>
    </source>
</evidence>
<dbReference type="AlphaFoldDB" id="A0A443S300"/>
<dbReference type="GO" id="GO:0004252">
    <property type="term" value="F:serine-type endopeptidase activity"/>
    <property type="evidence" value="ECO:0007669"/>
    <property type="project" value="InterPro"/>
</dbReference>
<protein>
    <submittedName>
        <fullName evidence="8">Serine protease easter-like protein</fullName>
    </submittedName>
</protein>
<keyword evidence="2 6" id="KW-0378">Hydrolase</keyword>
<keyword evidence="3 6" id="KW-0720">Serine protease</keyword>
<dbReference type="OrthoDB" id="10002959at2759"/>
<name>A0A443S300_9ACAR</name>
<dbReference type="GO" id="GO:0006508">
    <property type="term" value="P:proteolysis"/>
    <property type="evidence" value="ECO:0007669"/>
    <property type="project" value="UniProtKB-KW"/>
</dbReference>
<dbReference type="PROSITE" id="PS50240">
    <property type="entry name" value="TRYPSIN_DOM"/>
    <property type="match status" value="1"/>
</dbReference>
<dbReference type="FunFam" id="2.40.10.10:FF:000036">
    <property type="entry name" value="Trypsin beta"/>
    <property type="match status" value="1"/>
</dbReference>
<accession>A0A443S300</accession>
<dbReference type="InterPro" id="IPR018114">
    <property type="entry name" value="TRYPSIN_HIS"/>
</dbReference>
<gene>
    <name evidence="8" type="ORF">B4U80_01868</name>
</gene>
<dbReference type="InterPro" id="IPR001314">
    <property type="entry name" value="Peptidase_S1A"/>
</dbReference>